<dbReference type="InterPro" id="IPR050204">
    <property type="entry name" value="AraC_XylS_family_regulators"/>
</dbReference>
<dbReference type="PROSITE" id="PS00041">
    <property type="entry name" value="HTH_ARAC_FAMILY_1"/>
    <property type="match status" value="1"/>
</dbReference>
<dbReference type="Gene3D" id="1.10.10.60">
    <property type="entry name" value="Homeodomain-like"/>
    <property type="match status" value="1"/>
</dbReference>
<comment type="caution">
    <text evidence="8">The sequence shown here is derived from an EMBL/GenBank/DDBJ whole genome shotgun (WGS) entry which is preliminary data.</text>
</comment>
<accession>A0A0A1YJT6</accession>
<dbReference type="InterPro" id="IPR035418">
    <property type="entry name" value="AraC-bd_2"/>
</dbReference>
<keyword evidence="5" id="KW-0804">Transcription</keyword>
<dbReference type="PANTHER" id="PTHR46796">
    <property type="entry name" value="HTH-TYPE TRANSCRIPTIONAL ACTIVATOR RHAS-RELATED"/>
    <property type="match status" value="1"/>
</dbReference>
<evidence type="ECO:0000256" key="4">
    <source>
        <dbReference type="ARBA" id="ARBA00023159"/>
    </source>
</evidence>
<evidence type="ECO:0000256" key="6">
    <source>
        <dbReference type="ARBA" id="ARBA00037345"/>
    </source>
</evidence>
<reference evidence="8 9" key="1">
    <citation type="journal article" date="2014" name="Genome Announc.">
        <title>Draft Genome Sequence of Petroleum Oil-Degrading Marine Bacterium Pseudomonas taeanensis Strain MS-3, Isolated from a Crude Oil-Contaminated Seashore.</title>
        <authorList>
            <person name="Lee S.Y."/>
            <person name="Kim S.H."/>
            <person name="Lee D.G."/>
            <person name="Shin S."/>
            <person name="Yun S.H."/>
            <person name="Choi C.W."/>
            <person name="Chung Y.H."/>
            <person name="Choi J.S."/>
            <person name="Kahng H.Y."/>
            <person name="Kim S.I."/>
        </authorList>
    </citation>
    <scope>NUCLEOTIDE SEQUENCE [LARGE SCALE GENOMIC DNA]</scope>
    <source>
        <strain evidence="8 9">MS-3</strain>
    </source>
</reference>
<comment type="function">
    <text evidence="6">Regulatory protein of the TOL plasmid xyl operons. XylS activates the xylXYZLTEGFJQKIH operon required for the degradation of toluene, m-xylene and p-xylene.</text>
</comment>
<keyword evidence="4" id="KW-0010">Activator</keyword>
<sequence>MLLLSDKSMVFDHADPYAVSGYVDQHVGHHCIQLPSKGSVSASLSHRKFASMDLCRISYGGSARVTSEALETIYHLQILLKGHCLWRSRHNEHYLAPGELLLINPDDPVDLTYSEDCEKFILKLPVSLLQATCDEQRWKVPDKGIHFTRNLYALPELESLTRLLGLVCLEAEADDNALQTQEHYSRIVASKLLTQLGSNVCREQPLPQAAPFEHLIEYIEANLKQDISAEHLAACAQISLRSLYALFERHSGSTPKQYVRERKLARIHSCLSDPNCHVRSVTEIALDYGFLHLGRFSESYKNSFGELPSDTLRRRG</sequence>
<dbReference type="InterPro" id="IPR018060">
    <property type="entry name" value="HTH_AraC"/>
</dbReference>
<dbReference type="Proteomes" id="UP000030063">
    <property type="component" value="Unassembled WGS sequence"/>
</dbReference>
<keyword evidence="2" id="KW-0805">Transcription regulation</keyword>
<evidence type="ECO:0000256" key="2">
    <source>
        <dbReference type="ARBA" id="ARBA00023015"/>
    </source>
</evidence>
<keyword evidence="9" id="KW-1185">Reference proteome</keyword>
<proteinExistence type="predicted"/>
<feature type="domain" description="HTH araC/xylS-type" evidence="7">
    <location>
        <begin position="213"/>
        <end position="314"/>
    </location>
</feature>
<dbReference type="Pfam" id="PF14525">
    <property type="entry name" value="AraC_binding_2"/>
    <property type="match status" value="1"/>
</dbReference>
<dbReference type="GO" id="GO:0043565">
    <property type="term" value="F:sequence-specific DNA binding"/>
    <property type="evidence" value="ECO:0007669"/>
    <property type="project" value="InterPro"/>
</dbReference>
<dbReference type="GO" id="GO:0009893">
    <property type="term" value="P:positive regulation of metabolic process"/>
    <property type="evidence" value="ECO:0007669"/>
    <property type="project" value="UniProtKB-ARBA"/>
</dbReference>
<dbReference type="RefSeq" id="WP_025166125.1">
    <property type="nucleotide sequence ID" value="NZ_AWSQ01000004.1"/>
</dbReference>
<dbReference type="InterPro" id="IPR018062">
    <property type="entry name" value="HTH_AraC-typ_CS"/>
</dbReference>
<dbReference type="SUPFAM" id="SSF51215">
    <property type="entry name" value="Regulatory protein AraC"/>
    <property type="match status" value="1"/>
</dbReference>
<dbReference type="PROSITE" id="PS01124">
    <property type="entry name" value="HTH_ARAC_FAMILY_2"/>
    <property type="match status" value="1"/>
</dbReference>
<dbReference type="SMART" id="SM00342">
    <property type="entry name" value="HTH_ARAC"/>
    <property type="match status" value="1"/>
</dbReference>
<name>A0A0A1YJT6_9PSED</name>
<dbReference type="eggNOG" id="COG2207">
    <property type="taxonomic scope" value="Bacteria"/>
</dbReference>
<dbReference type="PANTHER" id="PTHR46796:SF6">
    <property type="entry name" value="ARAC SUBFAMILY"/>
    <property type="match status" value="1"/>
</dbReference>
<evidence type="ECO:0000256" key="5">
    <source>
        <dbReference type="ARBA" id="ARBA00023163"/>
    </source>
</evidence>
<dbReference type="Pfam" id="PF12833">
    <property type="entry name" value="HTH_18"/>
    <property type="match status" value="1"/>
</dbReference>
<dbReference type="InterPro" id="IPR009057">
    <property type="entry name" value="Homeodomain-like_sf"/>
</dbReference>
<comment type="subcellular location">
    <subcellularLocation>
        <location evidence="1">Cytoplasm</location>
    </subcellularLocation>
</comment>
<dbReference type="OrthoDB" id="6003540at2"/>
<keyword evidence="3" id="KW-0238">DNA-binding</keyword>
<evidence type="ECO:0000313" key="9">
    <source>
        <dbReference type="Proteomes" id="UP000030063"/>
    </source>
</evidence>
<dbReference type="STRING" id="1395571.TMS3_0115530"/>
<evidence type="ECO:0000259" key="7">
    <source>
        <dbReference type="PROSITE" id="PS01124"/>
    </source>
</evidence>
<dbReference type="InterPro" id="IPR037923">
    <property type="entry name" value="HTH-like"/>
</dbReference>
<gene>
    <name evidence="8" type="ORF">TMS3_0115530</name>
</gene>
<dbReference type="EMBL" id="AWSQ01000004">
    <property type="protein sequence ID" value="KFX68894.1"/>
    <property type="molecule type" value="Genomic_DNA"/>
</dbReference>
<evidence type="ECO:0000256" key="1">
    <source>
        <dbReference type="ARBA" id="ARBA00004496"/>
    </source>
</evidence>
<protein>
    <submittedName>
        <fullName evidence="8">AraC family transcriptional regulator</fullName>
    </submittedName>
</protein>
<evidence type="ECO:0000256" key="3">
    <source>
        <dbReference type="ARBA" id="ARBA00023125"/>
    </source>
</evidence>
<dbReference type="GO" id="GO:0005737">
    <property type="term" value="C:cytoplasm"/>
    <property type="evidence" value="ECO:0007669"/>
    <property type="project" value="UniProtKB-SubCell"/>
</dbReference>
<dbReference type="AlphaFoldDB" id="A0A0A1YJT6"/>
<organism evidence="8 9">
    <name type="scientific">Pseudomonas taeanensis MS-3</name>
    <dbReference type="NCBI Taxonomy" id="1395571"/>
    <lineage>
        <taxon>Bacteria</taxon>
        <taxon>Pseudomonadati</taxon>
        <taxon>Pseudomonadota</taxon>
        <taxon>Gammaproteobacteria</taxon>
        <taxon>Pseudomonadales</taxon>
        <taxon>Pseudomonadaceae</taxon>
        <taxon>Pseudomonas</taxon>
    </lineage>
</organism>
<dbReference type="GO" id="GO:0003700">
    <property type="term" value="F:DNA-binding transcription factor activity"/>
    <property type="evidence" value="ECO:0007669"/>
    <property type="project" value="InterPro"/>
</dbReference>
<dbReference type="SUPFAM" id="SSF46689">
    <property type="entry name" value="Homeodomain-like"/>
    <property type="match status" value="1"/>
</dbReference>
<evidence type="ECO:0000313" key="8">
    <source>
        <dbReference type="EMBL" id="KFX68894.1"/>
    </source>
</evidence>